<dbReference type="PROSITE" id="PS50067">
    <property type="entry name" value="KINESIN_MOTOR_2"/>
    <property type="match status" value="1"/>
</dbReference>
<feature type="region of interest" description="Disordered" evidence="8">
    <location>
        <begin position="77"/>
        <end position="244"/>
    </location>
</feature>
<dbReference type="InterPro" id="IPR013761">
    <property type="entry name" value="SAM/pointed_sf"/>
</dbReference>
<accession>A0AAD5JVU3</accession>
<dbReference type="SUPFAM" id="SSF52540">
    <property type="entry name" value="P-loop containing nucleoside triphosphate hydrolases"/>
    <property type="match status" value="1"/>
</dbReference>
<dbReference type="SMART" id="SM00129">
    <property type="entry name" value="KISc"/>
    <property type="match status" value="1"/>
</dbReference>
<dbReference type="InterPro" id="IPR027640">
    <property type="entry name" value="Kinesin-like_fam"/>
</dbReference>
<feature type="compositionally biased region" description="Low complexity" evidence="8">
    <location>
        <begin position="782"/>
        <end position="792"/>
    </location>
</feature>
<evidence type="ECO:0000256" key="2">
    <source>
        <dbReference type="ARBA" id="ARBA00022741"/>
    </source>
</evidence>
<dbReference type="Pfam" id="PF00225">
    <property type="entry name" value="Kinesin"/>
    <property type="match status" value="1"/>
</dbReference>
<dbReference type="GO" id="GO:0005524">
    <property type="term" value="F:ATP binding"/>
    <property type="evidence" value="ECO:0007669"/>
    <property type="project" value="UniProtKB-UniRule"/>
</dbReference>
<feature type="compositionally biased region" description="Low complexity" evidence="8">
    <location>
        <begin position="222"/>
        <end position="231"/>
    </location>
</feature>
<dbReference type="FunFam" id="3.40.850.10:FF:000012">
    <property type="entry name" value="Kinesin-like protein"/>
    <property type="match status" value="1"/>
</dbReference>
<keyword evidence="3 6" id="KW-0067">ATP-binding</keyword>
<evidence type="ECO:0000313" key="12">
    <source>
        <dbReference type="Proteomes" id="UP001209540"/>
    </source>
</evidence>
<feature type="compositionally biased region" description="Gly residues" evidence="8">
    <location>
        <begin position="148"/>
        <end position="159"/>
    </location>
</feature>
<feature type="compositionally biased region" description="Low complexity" evidence="8">
    <location>
        <begin position="96"/>
        <end position="111"/>
    </location>
</feature>
<dbReference type="InterPro" id="IPR036961">
    <property type="entry name" value="Kinesin_motor_dom_sf"/>
</dbReference>
<keyword evidence="11" id="KW-0378">Hydrolase</keyword>
<dbReference type="SUPFAM" id="SSF47769">
    <property type="entry name" value="SAM/Pointed domain"/>
    <property type="match status" value="1"/>
</dbReference>
<dbReference type="AlphaFoldDB" id="A0AAD5JVU3"/>
<dbReference type="GO" id="GO:0005874">
    <property type="term" value="C:microtubule"/>
    <property type="evidence" value="ECO:0007669"/>
    <property type="project" value="UniProtKB-KW"/>
</dbReference>
<dbReference type="InterPro" id="IPR027417">
    <property type="entry name" value="P-loop_NTPase"/>
</dbReference>
<feature type="domain" description="Kinesin motor" evidence="9">
    <location>
        <begin position="312"/>
        <end position="634"/>
    </location>
</feature>
<feature type="compositionally biased region" description="Low complexity" evidence="8">
    <location>
        <begin position="77"/>
        <end position="87"/>
    </location>
</feature>
<gene>
    <name evidence="11" type="ORF">BDA99DRAFT_515682</name>
</gene>
<sequence>MSASVFLDTLRKHDLDHFYPTFSNHGITQLQNLVQLSVQDYATLGITDIGDRRKIFGLIQMLRKEVPPLKIMTSASTLTTSSIPPTSGLRKPQAYPSTRTTTSTTPITTSINMYNDYPSSPSNAFSSRLPQPPSSPAVDHTSQRNSSGGIGGGSSGGGYNPRMRRQSVISMQPSPSTTPKPERHVRSRTMSDAGHSGLPRVSRNSSNGGGGNRTDLRRSVLTTATASSKSSSSDEEDEDESSARRYRASAPLLNAYGMPMSQASAMKARASMGALRYAATSQQFSSSGSSPSSAATTIPAVSDLPPSDLNQKIRVCVRKRPLSKKDLERAEKDIINTIGTRSIQINEPKLKLDLSKYIEQHTFTFDDVFDAEANNLSVYERTALPLVRYIFQGGKATCFAYGQTGSGKTFTMLDPRHGLYVLAARDIFAFLRKPENQHLSAWIGLYEIYQGQLYDLLNNRKKLFAREDGKQNVIIMGLKEFPIDNVDKLVQVFAYGNQIRSTGSTGANDSSSRSHAVLQILLKPKKNKKLIHGKLSFIDLAGSERGADRGESDTKTRMEGAEINKSLLALKECIRALDQDKRHTPFRQSKLTQVLKDSFVGKSRTCMIATISPGGTNSEHTLNTLRYADRVKELKGDRDKRAQLEQTNNRNNGSDEVPWMIDTSSTHQHHSHHHSNNDNNHTHSSTHRTRATTIAGGDGVHEDDIDDDDEYYAFDDDDDDDDIYSNDSDFLNDDDIDEENIFDVDFPHEQDAFINSSSTLPSNSASSLQKPQMGFSFNTTIQQQQQQQQQQQSHSYYNNNAHPYPSLTEQLNRFNLNQQQTPSPPSVEEEELCFDRSQMEMMIKLHRAQIREVTECTKLETKLAGKMSSFLSKSEFDDENLTRSEQFRDYLRDLDELLEQKSAAVDALRDRINDTVSDIQL</sequence>
<dbReference type="GO" id="GO:0007018">
    <property type="term" value="P:microtubule-based movement"/>
    <property type="evidence" value="ECO:0007669"/>
    <property type="project" value="InterPro"/>
</dbReference>
<keyword evidence="4 6" id="KW-0505">Motor protein</keyword>
<feature type="compositionally biased region" description="Acidic residues" evidence="8">
    <location>
        <begin position="701"/>
        <end position="734"/>
    </location>
</feature>
<keyword evidence="1 7" id="KW-0493">Microtubule</keyword>
<dbReference type="EMBL" id="JAIXMP010000020">
    <property type="protein sequence ID" value="KAI9257146.1"/>
    <property type="molecule type" value="Genomic_DNA"/>
</dbReference>
<feature type="region of interest" description="Disordered" evidence="8">
    <location>
        <begin position="779"/>
        <end position="800"/>
    </location>
</feature>
<feature type="region of interest" description="Disordered" evidence="8">
    <location>
        <begin position="283"/>
        <end position="303"/>
    </location>
</feature>
<dbReference type="Gene3D" id="3.40.850.10">
    <property type="entry name" value="Kinesin motor domain"/>
    <property type="match status" value="1"/>
</dbReference>
<feature type="domain" description="SAM" evidence="10">
    <location>
        <begin position="1"/>
        <end position="65"/>
    </location>
</feature>
<dbReference type="PROSITE" id="PS00411">
    <property type="entry name" value="KINESIN_MOTOR_1"/>
    <property type="match status" value="1"/>
</dbReference>
<evidence type="ECO:0000259" key="9">
    <source>
        <dbReference type="PROSITE" id="PS50067"/>
    </source>
</evidence>
<evidence type="ECO:0000256" key="6">
    <source>
        <dbReference type="PROSITE-ProRule" id="PRU00283"/>
    </source>
</evidence>
<evidence type="ECO:0000256" key="5">
    <source>
        <dbReference type="ARBA" id="ARBA00061030"/>
    </source>
</evidence>
<keyword evidence="12" id="KW-1185">Reference proteome</keyword>
<comment type="similarity">
    <text evidence="5">Belongs to the TRAFAC class myosin-kinesin ATPase superfamily. Kinesin family. KIN-13 subfamily.</text>
</comment>
<dbReference type="PROSITE" id="PS50105">
    <property type="entry name" value="SAM_DOMAIN"/>
    <property type="match status" value="1"/>
</dbReference>
<dbReference type="InterPro" id="IPR019821">
    <property type="entry name" value="Kinesin_motor_CS"/>
</dbReference>
<dbReference type="PANTHER" id="PTHR47971:SF20">
    <property type="entry name" value="KINESIN-LIKE PROTEIN KIF24"/>
    <property type="match status" value="1"/>
</dbReference>
<dbReference type="GO" id="GO:0007019">
    <property type="term" value="P:microtubule depolymerization"/>
    <property type="evidence" value="ECO:0007669"/>
    <property type="project" value="TreeGrafter"/>
</dbReference>
<organism evidence="11 12">
    <name type="scientific">Phascolomyces articulosus</name>
    <dbReference type="NCBI Taxonomy" id="60185"/>
    <lineage>
        <taxon>Eukaryota</taxon>
        <taxon>Fungi</taxon>
        <taxon>Fungi incertae sedis</taxon>
        <taxon>Mucoromycota</taxon>
        <taxon>Mucoromycotina</taxon>
        <taxon>Mucoromycetes</taxon>
        <taxon>Mucorales</taxon>
        <taxon>Lichtheimiaceae</taxon>
        <taxon>Phascolomyces</taxon>
    </lineage>
</organism>
<protein>
    <recommendedName>
        <fullName evidence="7">Kinesin-like protein</fullName>
    </recommendedName>
</protein>
<evidence type="ECO:0000256" key="4">
    <source>
        <dbReference type="ARBA" id="ARBA00023175"/>
    </source>
</evidence>
<feature type="compositionally biased region" description="Polar residues" evidence="8">
    <location>
        <begin position="644"/>
        <end position="654"/>
    </location>
</feature>
<feature type="region of interest" description="Disordered" evidence="8">
    <location>
        <begin position="636"/>
        <end position="734"/>
    </location>
</feature>
<dbReference type="CDD" id="cd01367">
    <property type="entry name" value="KISc_KIF2_like"/>
    <property type="match status" value="1"/>
</dbReference>
<dbReference type="GO" id="GO:0003777">
    <property type="term" value="F:microtubule motor activity"/>
    <property type="evidence" value="ECO:0007669"/>
    <property type="project" value="InterPro"/>
</dbReference>
<reference evidence="11" key="2">
    <citation type="submission" date="2023-02" db="EMBL/GenBank/DDBJ databases">
        <authorList>
            <consortium name="DOE Joint Genome Institute"/>
            <person name="Mondo S.J."/>
            <person name="Chang Y."/>
            <person name="Wang Y."/>
            <person name="Ahrendt S."/>
            <person name="Andreopoulos W."/>
            <person name="Barry K."/>
            <person name="Beard J."/>
            <person name="Benny G.L."/>
            <person name="Blankenship S."/>
            <person name="Bonito G."/>
            <person name="Cuomo C."/>
            <person name="Desiro A."/>
            <person name="Gervers K.A."/>
            <person name="Hundley H."/>
            <person name="Kuo A."/>
            <person name="LaButti K."/>
            <person name="Lang B.F."/>
            <person name="Lipzen A."/>
            <person name="O'Donnell K."/>
            <person name="Pangilinan J."/>
            <person name="Reynolds N."/>
            <person name="Sandor L."/>
            <person name="Smith M.W."/>
            <person name="Tsang A."/>
            <person name="Grigoriev I.V."/>
            <person name="Stajich J.E."/>
            <person name="Spatafora J.W."/>
        </authorList>
    </citation>
    <scope>NUCLEOTIDE SEQUENCE</scope>
    <source>
        <strain evidence="11">RSA 2281</strain>
    </source>
</reference>
<evidence type="ECO:0000259" key="10">
    <source>
        <dbReference type="PROSITE" id="PS50105"/>
    </source>
</evidence>
<comment type="caution">
    <text evidence="11">The sequence shown here is derived from an EMBL/GenBank/DDBJ whole genome shotgun (WGS) entry which is preliminary data.</text>
</comment>
<feature type="compositionally biased region" description="Polar residues" evidence="8">
    <location>
        <begin position="117"/>
        <end position="129"/>
    </location>
</feature>
<evidence type="ECO:0000256" key="8">
    <source>
        <dbReference type="SAM" id="MobiDB-lite"/>
    </source>
</evidence>
<evidence type="ECO:0000256" key="1">
    <source>
        <dbReference type="ARBA" id="ARBA00022701"/>
    </source>
</evidence>
<dbReference type="Proteomes" id="UP001209540">
    <property type="component" value="Unassembled WGS sequence"/>
</dbReference>
<dbReference type="InterPro" id="IPR001752">
    <property type="entry name" value="Kinesin_motor_dom"/>
</dbReference>
<evidence type="ECO:0000256" key="3">
    <source>
        <dbReference type="ARBA" id="ARBA00022840"/>
    </source>
</evidence>
<dbReference type="Pfam" id="PF00536">
    <property type="entry name" value="SAM_1"/>
    <property type="match status" value="1"/>
</dbReference>
<evidence type="ECO:0000256" key="7">
    <source>
        <dbReference type="RuleBase" id="RU000394"/>
    </source>
</evidence>
<dbReference type="PANTHER" id="PTHR47971">
    <property type="entry name" value="KINESIN-RELATED PROTEIN 6"/>
    <property type="match status" value="1"/>
</dbReference>
<dbReference type="InterPro" id="IPR001660">
    <property type="entry name" value="SAM"/>
</dbReference>
<feature type="compositionally biased region" description="Polar residues" evidence="8">
    <location>
        <begin position="167"/>
        <end position="179"/>
    </location>
</feature>
<dbReference type="GO" id="GO:0016787">
    <property type="term" value="F:hydrolase activity"/>
    <property type="evidence" value="ECO:0007669"/>
    <property type="project" value="UniProtKB-KW"/>
</dbReference>
<dbReference type="PRINTS" id="PR00380">
    <property type="entry name" value="KINESINHEAVY"/>
</dbReference>
<evidence type="ECO:0000313" key="11">
    <source>
        <dbReference type="EMBL" id="KAI9257146.1"/>
    </source>
</evidence>
<dbReference type="GO" id="GO:0008017">
    <property type="term" value="F:microtubule binding"/>
    <property type="evidence" value="ECO:0007669"/>
    <property type="project" value="InterPro"/>
</dbReference>
<proteinExistence type="inferred from homology"/>
<keyword evidence="2 6" id="KW-0547">Nucleotide-binding</keyword>
<feature type="binding site" evidence="6">
    <location>
        <begin position="402"/>
        <end position="409"/>
    </location>
    <ligand>
        <name>ATP</name>
        <dbReference type="ChEBI" id="CHEBI:30616"/>
    </ligand>
</feature>
<dbReference type="Gene3D" id="1.10.150.50">
    <property type="entry name" value="Transcription Factor, Ets-1"/>
    <property type="match status" value="1"/>
</dbReference>
<reference evidence="11" key="1">
    <citation type="journal article" date="2022" name="IScience">
        <title>Evolution of zygomycete secretomes and the origins of terrestrial fungal ecologies.</title>
        <authorList>
            <person name="Chang Y."/>
            <person name="Wang Y."/>
            <person name="Mondo S."/>
            <person name="Ahrendt S."/>
            <person name="Andreopoulos W."/>
            <person name="Barry K."/>
            <person name="Beard J."/>
            <person name="Benny G.L."/>
            <person name="Blankenship S."/>
            <person name="Bonito G."/>
            <person name="Cuomo C."/>
            <person name="Desiro A."/>
            <person name="Gervers K.A."/>
            <person name="Hundley H."/>
            <person name="Kuo A."/>
            <person name="LaButti K."/>
            <person name="Lang B.F."/>
            <person name="Lipzen A."/>
            <person name="O'Donnell K."/>
            <person name="Pangilinan J."/>
            <person name="Reynolds N."/>
            <person name="Sandor L."/>
            <person name="Smith M.E."/>
            <person name="Tsang A."/>
            <person name="Grigoriev I.V."/>
            <person name="Stajich J.E."/>
            <person name="Spatafora J.W."/>
        </authorList>
    </citation>
    <scope>NUCLEOTIDE SEQUENCE</scope>
    <source>
        <strain evidence="11">RSA 2281</strain>
    </source>
</reference>
<name>A0AAD5JVU3_9FUNG</name>
<feature type="compositionally biased region" description="Low complexity" evidence="8">
    <location>
        <begin position="283"/>
        <end position="302"/>
    </location>
</feature>